<dbReference type="EMBL" id="CM017701">
    <property type="protein sequence ID" value="TYG83101.1"/>
    <property type="molecule type" value="Genomic_DNA"/>
</dbReference>
<evidence type="ECO:0000313" key="1">
    <source>
        <dbReference type="EMBL" id="TYG83101.1"/>
    </source>
</evidence>
<reference evidence="1 2" key="1">
    <citation type="submission" date="2019-06" db="EMBL/GenBank/DDBJ databases">
        <title>WGS assembly of Gossypium darwinii.</title>
        <authorList>
            <person name="Chen Z.J."/>
            <person name="Sreedasyam A."/>
            <person name="Ando A."/>
            <person name="Song Q."/>
            <person name="De L."/>
            <person name="Hulse-Kemp A."/>
            <person name="Ding M."/>
            <person name="Ye W."/>
            <person name="Kirkbride R."/>
            <person name="Jenkins J."/>
            <person name="Plott C."/>
            <person name="Lovell J."/>
            <person name="Lin Y.-M."/>
            <person name="Vaughn R."/>
            <person name="Liu B."/>
            <person name="Li W."/>
            <person name="Simpson S."/>
            <person name="Scheffler B."/>
            <person name="Saski C."/>
            <person name="Grover C."/>
            <person name="Hu G."/>
            <person name="Conover J."/>
            <person name="Carlson J."/>
            <person name="Shu S."/>
            <person name="Boston L."/>
            <person name="Williams M."/>
            <person name="Peterson D."/>
            <person name="Mcgee K."/>
            <person name="Jones D."/>
            <person name="Wendel J."/>
            <person name="Stelly D."/>
            <person name="Grimwood J."/>
            <person name="Schmutz J."/>
        </authorList>
    </citation>
    <scope>NUCLEOTIDE SEQUENCE [LARGE SCALE GENOMIC DNA]</scope>
    <source>
        <strain evidence="1">1808015.09</strain>
    </source>
</reference>
<accession>A0A5D2DQF0</accession>
<evidence type="ECO:0000313" key="2">
    <source>
        <dbReference type="Proteomes" id="UP000323506"/>
    </source>
</evidence>
<name>A0A5D2DQF0_GOSDA</name>
<organism evidence="1 2">
    <name type="scientific">Gossypium darwinii</name>
    <name type="common">Darwin's cotton</name>
    <name type="synonym">Gossypium barbadense var. darwinii</name>
    <dbReference type="NCBI Taxonomy" id="34276"/>
    <lineage>
        <taxon>Eukaryota</taxon>
        <taxon>Viridiplantae</taxon>
        <taxon>Streptophyta</taxon>
        <taxon>Embryophyta</taxon>
        <taxon>Tracheophyta</taxon>
        <taxon>Spermatophyta</taxon>
        <taxon>Magnoliopsida</taxon>
        <taxon>eudicotyledons</taxon>
        <taxon>Gunneridae</taxon>
        <taxon>Pentapetalae</taxon>
        <taxon>rosids</taxon>
        <taxon>malvids</taxon>
        <taxon>Malvales</taxon>
        <taxon>Malvaceae</taxon>
        <taxon>Malvoideae</taxon>
        <taxon>Gossypium</taxon>
    </lineage>
</organism>
<keyword evidence="2" id="KW-1185">Reference proteome</keyword>
<gene>
    <name evidence="1" type="ORF">ES288_D01G141800v1</name>
</gene>
<proteinExistence type="predicted"/>
<protein>
    <submittedName>
        <fullName evidence="1">Uncharacterized protein</fullName>
    </submittedName>
</protein>
<dbReference type="Proteomes" id="UP000323506">
    <property type="component" value="Chromosome D01"/>
</dbReference>
<sequence length="119" mass="13045">MFEVVQADKDEKTCTECVDLKYNSPKDSGVFENLKHQTGIIDLESSSCECFEASTMTFSNEDQVLLVVKETPVANADIYVASPGSVTKDANSGSTIIQASTNTPDQFLFHPMSSTLVYY</sequence>
<dbReference type="AlphaFoldDB" id="A0A5D2DQF0"/>